<sequence>MAVSAPTLVPTAQVLATAESEGPLNLHVPPGFFPASGVEVAAPLPPLGELDPAVALPPPLPPLRDGPGGLPYPLALPQLNFGVVGHLYYTDRATALSRAREAGFRWFRQQIHWRDIEDESGAFFWGELDAIVADVHASGMLLMLNITRSPAWYTANGADGLPSDPATLARFSGALAERYRGRVHAILIWNEQNLAYENGGRIDPEDPGHFVEIMAACYQAIKAVDPSILVVVGAPASTATNHPEIAMDSISYLRAMYTYRDGMLRDYFDIQALHPGGSANPPETLYPDQPSNAQGWTDHPSFYFRHVENQRRVMEETGMGAHQVWITEFGWATANNTPGYEFGHQISFETQRDYIVGAIWYTFEHYPWVSNMFLWNLNFTVLQREAGRDPRHEQGSFSIVNADWSPRPAFWGIQQAIAQVRERQ</sequence>
<dbReference type="PANTHER" id="PTHR12631:SF10">
    <property type="entry name" value="BETA-XYLOSIDASE-LIKE PROTEIN-RELATED"/>
    <property type="match status" value="1"/>
</dbReference>
<dbReference type="AlphaFoldDB" id="A0A2A6RIM6"/>
<dbReference type="EMBL" id="NQWI01000054">
    <property type="protein sequence ID" value="PDW02735.1"/>
    <property type="molecule type" value="Genomic_DNA"/>
</dbReference>
<name>A0A2A6RIM6_9CHLR</name>
<dbReference type="PANTHER" id="PTHR12631">
    <property type="entry name" value="ALPHA-L-IDURONIDASE"/>
    <property type="match status" value="1"/>
</dbReference>
<keyword evidence="1 3" id="KW-0378">Hydrolase</keyword>
<reference evidence="6" key="1">
    <citation type="submission" date="2017-08" db="EMBL/GenBank/DDBJ databases">
        <authorList>
            <person name="Grouzdev D.S."/>
            <person name="Gaisin V.A."/>
            <person name="Rysina M.S."/>
            <person name="Gorlenko V.M."/>
        </authorList>
    </citation>
    <scope>NUCLEOTIDE SEQUENCE [LARGE SCALE GENOMIC DNA]</scope>
    <source>
        <strain evidence="6">Kir15-3F</strain>
    </source>
</reference>
<dbReference type="Proteomes" id="UP000220527">
    <property type="component" value="Unassembled WGS sequence"/>
</dbReference>
<dbReference type="OrthoDB" id="136121at2"/>
<dbReference type="GO" id="GO:0000272">
    <property type="term" value="P:polysaccharide catabolic process"/>
    <property type="evidence" value="ECO:0007669"/>
    <property type="project" value="InterPro"/>
</dbReference>
<dbReference type="SUPFAM" id="SSF51445">
    <property type="entry name" value="(Trans)glycosidases"/>
    <property type="match status" value="1"/>
</dbReference>
<dbReference type="InterPro" id="IPR001547">
    <property type="entry name" value="Glyco_hydro_5"/>
</dbReference>
<organism evidence="5 6">
    <name type="scientific">Candidatus Viridilinea mediisalina</name>
    <dbReference type="NCBI Taxonomy" id="2024553"/>
    <lineage>
        <taxon>Bacteria</taxon>
        <taxon>Bacillati</taxon>
        <taxon>Chloroflexota</taxon>
        <taxon>Chloroflexia</taxon>
        <taxon>Chloroflexales</taxon>
        <taxon>Chloroflexineae</taxon>
        <taxon>Oscillochloridaceae</taxon>
        <taxon>Candidatus Viridilinea</taxon>
    </lineage>
</organism>
<dbReference type="InterPro" id="IPR051923">
    <property type="entry name" value="Glycosyl_Hydrolase_39"/>
</dbReference>
<dbReference type="Pfam" id="PF00150">
    <property type="entry name" value="Cellulase"/>
    <property type="match status" value="1"/>
</dbReference>
<accession>A0A2A6RIM6</accession>
<feature type="domain" description="Glycoside hydrolase family 5" evidence="4">
    <location>
        <begin position="91"/>
        <end position="241"/>
    </location>
</feature>
<keyword evidence="6" id="KW-1185">Reference proteome</keyword>
<evidence type="ECO:0000256" key="2">
    <source>
        <dbReference type="ARBA" id="ARBA00023295"/>
    </source>
</evidence>
<dbReference type="InterPro" id="IPR017853">
    <property type="entry name" value="GH"/>
</dbReference>
<dbReference type="Gene3D" id="3.20.20.80">
    <property type="entry name" value="Glycosidases"/>
    <property type="match status" value="1"/>
</dbReference>
<dbReference type="GO" id="GO:0004553">
    <property type="term" value="F:hydrolase activity, hydrolyzing O-glycosyl compounds"/>
    <property type="evidence" value="ECO:0007669"/>
    <property type="project" value="InterPro"/>
</dbReference>
<gene>
    <name evidence="5" type="ORF">CJ255_12455</name>
</gene>
<comment type="caution">
    <text evidence="5">The sequence shown here is derived from an EMBL/GenBank/DDBJ whole genome shotgun (WGS) entry which is preliminary data.</text>
</comment>
<keyword evidence="2 3" id="KW-0326">Glycosidase</keyword>
<proteinExistence type="inferred from homology"/>
<evidence type="ECO:0000256" key="3">
    <source>
        <dbReference type="RuleBase" id="RU361153"/>
    </source>
</evidence>
<protein>
    <recommendedName>
        <fullName evidence="4">Glycoside hydrolase family 5 domain-containing protein</fullName>
    </recommendedName>
</protein>
<evidence type="ECO:0000313" key="6">
    <source>
        <dbReference type="Proteomes" id="UP000220527"/>
    </source>
</evidence>
<evidence type="ECO:0000259" key="4">
    <source>
        <dbReference type="Pfam" id="PF00150"/>
    </source>
</evidence>
<evidence type="ECO:0000313" key="5">
    <source>
        <dbReference type="EMBL" id="PDW02735.1"/>
    </source>
</evidence>
<comment type="similarity">
    <text evidence="3">Belongs to the glycosyl hydrolase 5 (cellulase A) family.</text>
</comment>
<evidence type="ECO:0000256" key="1">
    <source>
        <dbReference type="ARBA" id="ARBA00022801"/>
    </source>
</evidence>